<evidence type="ECO:0000313" key="8">
    <source>
        <dbReference type="Proteomes" id="UP001652628"/>
    </source>
</evidence>
<feature type="transmembrane region" description="Helical" evidence="7">
    <location>
        <begin position="112"/>
        <end position="130"/>
    </location>
</feature>
<dbReference type="Proteomes" id="UP001652628">
    <property type="component" value="Chromosome 3"/>
</dbReference>
<dbReference type="GeneID" id="108008077"/>
<evidence type="ECO:0000256" key="4">
    <source>
        <dbReference type="ARBA" id="ARBA00022889"/>
    </source>
</evidence>
<protein>
    <submittedName>
        <fullName evidence="9">Ninjurin-1 isoform X1</fullName>
    </submittedName>
</protein>
<dbReference type="AlphaFoldDB" id="A0AB40A6M9"/>
<dbReference type="Pfam" id="PF04923">
    <property type="entry name" value="Ninjurin"/>
    <property type="match status" value="1"/>
</dbReference>
<keyword evidence="3 7" id="KW-0812">Transmembrane</keyword>
<name>A0AB40A6M9_DROSZ</name>
<evidence type="ECO:0000256" key="3">
    <source>
        <dbReference type="ARBA" id="ARBA00022692"/>
    </source>
</evidence>
<dbReference type="CTD" id="41568"/>
<evidence type="ECO:0000256" key="2">
    <source>
        <dbReference type="ARBA" id="ARBA00008141"/>
    </source>
</evidence>
<evidence type="ECO:0000256" key="1">
    <source>
        <dbReference type="ARBA" id="ARBA00004141"/>
    </source>
</evidence>
<comment type="subcellular location">
    <subcellularLocation>
        <location evidence="1">Membrane</location>
        <topology evidence="1">Multi-pass membrane protein</topology>
    </subcellularLocation>
</comment>
<comment type="similarity">
    <text evidence="2">Belongs to the ninjurin family.</text>
</comment>
<keyword evidence="6 7" id="KW-0472">Membrane</keyword>
<dbReference type="GO" id="GO:0007155">
    <property type="term" value="P:cell adhesion"/>
    <property type="evidence" value="ECO:0007669"/>
    <property type="project" value="UniProtKB-KW"/>
</dbReference>
<evidence type="ECO:0000313" key="9">
    <source>
        <dbReference type="RefSeq" id="XP_036672601.1"/>
    </source>
</evidence>
<evidence type="ECO:0000256" key="7">
    <source>
        <dbReference type="SAM" id="Phobius"/>
    </source>
</evidence>
<feature type="transmembrane region" description="Helical" evidence="7">
    <location>
        <begin position="67"/>
        <end position="92"/>
    </location>
</feature>
<keyword evidence="5 7" id="KW-1133">Transmembrane helix</keyword>
<accession>A0AB40A6M9</accession>
<dbReference type="PANTHER" id="PTHR12316:SF17">
    <property type="entry name" value="NINJURIN C, ISOFORM D"/>
    <property type="match status" value="1"/>
</dbReference>
<gene>
    <name evidence="9" type="primary">NijC</name>
</gene>
<dbReference type="InterPro" id="IPR007007">
    <property type="entry name" value="Ninjurin"/>
</dbReference>
<evidence type="ECO:0000256" key="6">
    <source>
        <dbReference type="ARBA" id="ARBA00023136"/>
    </source>
</evidence>
<keyword evidence="4" id="KW-0130">Cell adhesion</keyword>
<reference evidence="9" key="1">
    <citation type="submission" date="2025-08" db="UniProtKB">
        <authorList>
            <consortium name="RefSeq"/>
        </authorList>
    </citation>
    <scope>IDENTIFICATION</scope>
</reference>
<dbReference type="RefSeq" id="XP_036672601.1">
    <property type="nucleotide sequence ID" value="XM_036816706.3"/>
</dbReference>
<dbReference type="PANTHER" id="PTHR12316">
    <property type="entry name" value="NINJURIN-RELATED"/>
    <property type="match status" value="1"/>
</dbReference>
<dbReference type="GO" id="GO:0016020">
    <property type="term" value="C:membrane"/>
    <property type="evidence" value="ECO:0007669"/>
    <property type="project" value="UniProtKB-SubCell"/>
</dbReference>
<proteinExistence type="inferred from homology"/>
<sequence length="146" mass="16419">MASGLDRVNENEKPIKNAWQLKAMDANRYATKKTIAQGMLDIALLTANASQLKYILQVGEQHQFYKLMLILISLSIVMQVLSGVLSLSLSLLRDCRLHQPEFHQSANIINHIRTGFAFFTTMINLFISAFDNRLPSPQGDSLNNVN</sequence>
<organism evidence="8 9">
    <name type="scientific">Drosophila suzukii</name>
    <name type="common">Spotted-wing drosophila fruit fly</name>
    <dbReference type="NCBI Taxonomy" id="28584"/>
    <lineage>
        <taxon>Eukaryota</taxon>
        <taxon>Metazoa</taxon>
        <taxon>Ecdysozoa</taxon>
        <taxon>Arthropoda</taxon>
        <taxon>Hexapoda</taxon>
        <taxon>Insecta</taxon>
        <taxon>Pterygota</taxon>
        <taxon>Neoptera</taxon>
        <taxon>Endopterygota</taxon>
        <taxon>Diptera</taxon>
        <taxon>Brachycera</taxon>
        <taxon>Muscomorpha</taxon>
        <taxon>Ephydroidea</taxon>
        <taxon>Drosophilidae</taxon>
        <taxon>Drosophila</taxon>
        <taxon>Sophophora</taxon>
    </lineage>
</organism>
<keyword evidence="8" id="KW-1185">Reference proteome</keyword>
<evidence type="ECO:0000256" key="5">
    <source>
        <dbReference type="ARBA" id="ARBA00022989"/>
    </source>
</evidence>
<dbReference type="GO" id="GO:0042246">
    <property type="term" value="P:tissue regeneration"/>
    <property type="evidence" value="ECO:0007669"/>
    <property type="project" value="InterPro"/>
</dbReference>